<protein>
    <submittedName>
        <fullName evidence="3">CpaF family protein</fullName>
    </submittedName>
</protein>
<dbReference type="InterPro" id="IPR001482">
    <property type="entry name" value="T2SS/T4SS_dom"/>
</dbReference>
<gene>
    <name evidence="3" type="ORF">C9J12_25625</name>
</gene>
<dbReference type="RefSeq" id="WP_107245320.1">
    <property type="nucleotide sequence ID" value="NZ_PYMJ01000042.1"/>
</dbReference>
<evidence type="ECO:0000313" key="3">
    <source>
        <dbReference type="EMBL" id="PSU44781.1"/>
    </source>
</evidence>
<dbReference type="Pfam" id="PF00437">
    <property type="entry name" value="T2SSE"/>
    <property type="match status" value="1"/>
</dbReference>
<dbReference type="InterPro" id="IPR027417">
    <property type="entry name" value="P-loop_NTPase"/>
</dbReference>
<evidence type="ECO:0000259" key="2">
    <source>
        <dbReference type="SMART" id="SM00382"/>
    </source>
</evidence>
<accession>A0A2T3J7N3</accession>
<dbReference type="PANTHER" id="PTHR30486">
    <property type="entry name" value="TWITCHING MOTILITY PROTEIN PILT"/>
    <property type="match status" value="1"/>
</dbReference>
<evidence type="ECO:0000313" key="4">
    <source>
        <dbReference type="Proteomes" id="UP000240987"/>
    </source>
</evidence>
<dbReference type="AlphaFoldDB" id="A0A2T3J7N3"/>
<dbReference type="InterPro" id="IPR050921">
    <property type="entry name" value="T4SS_GSP_E_ATPase"/>
</dbReference>
<dbReference type="EMBL" id="PYMJ01000042">
    <property type="protein sequence ID" value="PSU44781.1"/>
    <property type="molecule type" value="Genomic_DNA"/>
</dbReference>
<dbReference type="GO" id="GO:0016887">
    <property type="term" value="F:ATP hydrolysis activity"/>
    <property type="evidence" value="ECO:0007669"/>
    <property type="project" value="InterPro"/>
</dbReference>
<dbReference type="Gene3D" id="3.40.50.300">
    <property type="entry name" value="P-loop containing nucleotide triphosphate hydrolases"/>
    <property type="match status" value="1"/>
</dbReference>
<comment type="similarity">
    <text evidence="1">Belongs to the GSP E family.</text>
</comment>
<dbReference type="OrthoDB" id="9810761at2"/>
<dbReference type="InterPro" id="IPR003593">
    <property type="entry name" value="AAA+_ATPase"/>
</dbReference>
<evidence type="ECO:0000256" key="1">
    <source>
        <dbReference type="ARBA" id="ARBA00006611"/>
    </source>
</evidence>
<dbReference type="SMART" id="SM00382">
    <property type="entry name" value="AAA"/>
    <property type="match status" value="1"/>
</dbReference>
<dbReference type="PANTHER" id="PTHR30486:SF6">
    <property type="entry name" value="TYPE IV PILUS RETRACTATION ATPASE PILT"/>
    <property type="match status" value="1"/>
</dbReference>
<name>A0A2T3J7N3_9GAMM</name>
<feature type="domain" description="AAA+ ATPase" evidence="2">
    <location>
        <begin position="152"/>
        <end position="317"/>
    </location>
</feature>
<organism evidence="3 4">
    <name type="scientific">Photobacterium frigidiphilum</name>
    <dbReference type="NCBI Taxonomy" id="264736"/>
    <lineage>
        <taxon>Bacteria</taxon>
        <taxon>Pseudomonadati</taxon>
        <taxon>Pseudomonadota</taxon>
        <taxon>Gammaproteobacteria</taxon>
        <taxon>Vibrionales</taxon>
        <taxon>Vibrionaceae</taxon>
        <taxon>Photobacterium</taxon>
    </lineage>
</organism>
<proteinExistence type="inferred from homology"/>
<dbReference type="SUPFAM" id="SSF52540">
    <property type="entry name" value="P-loop containing nucleoside triphosphate hydrolases"/>
    <property type="match status" value="1"/>
</dbReference>
<keyword evidence="4" id="KW-1185">Reference proteome</keyword>
<dbReference type="Proteomes" id="UP000240987">
    <property type="component" value="Unassembled WGS sequence"/>
</dbReference>
<dbReference type="CDD" id="cd01130">
    <property type="entry name" value="VirB11-like_ATPase"/>
    <property type="match status" value="1"/>
</dbReference>
<dbReference type="Gene3D" id="3.30.450.90">
    <property type="match status" value="1"/>
</dbReference>
<reference evidence="3 4" key="1">
    <citation type="submission" date="2018-01" db="EMBL/GenBank/DDBJ databases">
        <title>Whole genome sequencing of Histamine producing bacteria.</title>
        <authorList>
            <person name="Butler K."/>
        </authorList>
    </citation>
    <scope>NUCLEOTIDE SEQUENCE [LARGE SCALE GENOMIC DNA]</scope>
    <source>
        <strain evidence="3 4">JCM 12947</strain>
    </source>
</reference>
<comment type="caution">
    <text evidence="3">The sequence shown here is derived from an EMBL/GenBank/DDBJ whole genome shotgun (WGS) entry which is preliminary data.</text>
</comment>
<sequence>MIGTIATIFGDVPIEKATEWGLVEHYFEPIKNLFLNSDVTEIFIDRFDNISIEKNGQIENTPAKFESEIALQSFIVQIARCLGQQVDEDRPILDARLPDCSRLCCTLPTVSPQGATMTLRVVPKSLITAEQLVEFGALTQTMLDFLIEHIRYGSNIIVSGNTGSGKTTILRALAKYIPHAERVITCEDTQELYLDWLKYKVSLEAPKRPNSDVEMKHLIEAALRMRPDRIWVGEIRRASAADAFLQAINTGHSGCVTTLHANSCQDAVSRLQYLIASAGLISYELAGKQIVGAVNVLIHASRHPDYGRKVTEISIIDNGQVKPLFTFNTTTLKHEAISHVNGSISGNS</sequence>